<evidence type="ECO:0000256" key="1">
    <source>
        <dbReference type="ARBA" id="ARBA00004141"/>
    </source>
</evidence>
<feature type="transmembrane region" description="Helical" evidence="5">
    <location>
        <begin position="180"/>
        <end position="200"/>
    </location>
</feature>
<reference evidence="7" key="1">
    <citation type="journal article" date="2021" name="Open Biol.">
        <title>Shared evolutionary footprints suggest mitochondrial oxidative damage underlies multiple complex I losses in fungi.</title>
        <authorList>
            <person name="Schikora-Tamarit M.A."/>
            <person name="Marcet-Houben M."/>
            <person name="Nosek J."/>
            <person name="Gabaldon T."/>
        </authorList>
    </citation>
    <scope>NUCLEOTIDE SEQUENCE</scope>
    <source>
        <strain evidence="7">NCAIM Y.01608</strain>
    </source>
</reference>
<comment type="subcellular location">
    <subcellularLocation>
        <location evidence="1">Membrane</location>
        <topology evidence="1">Multi-pass membrane protein</topology>
    </subcellularLocation>
</comment>
<gene>
    <name evidence="7" type="ORF">OGATHE_005834</name>
</gene>
<feature type="transmembrane region" description="Helical" evidence="5">
    <location>
        <begin position="122"/>
        <end position="142"/>
    </location>
</feature>
<feature type="transmembrane region" description="Helical" evidence="5">
    <location>
        <begin position="277"/>
        <end position="301"/>
    </location>
</feature>
<feature type="transmembrane region" description="Helical" evidence="5">
    <location>
        <begin position="90"/>
        <end position="110"/>
    </location>
</feature>
<dbReference type="InterPro" id="IPR036259">
    <property type="entry name" value="MFS_trans_sf"/>
</dbReference>
<feature type="transmembrane region" description="Helical" evidence="5">
    <location>
        <begin position="456"/>
        <end position="479"/>
    </location>
</feature>
<keyword evidence="2 5" id="KW-0812">Transmembrane</keyword>
<dbReference type="Gene3D" id="1.20.1250.20">
    <property type="entry name" value="MFS general substrate transporter like domains"/>
    <property type="match status" value="1"/>
</dbReference>
<protein>
    <recommendedName>
        <fullName evidence="6">Major facilitator superfamily (MFS) profile domain-containing protein</fullName>
    </recommendedName>
</protein>
<organism evidence="7 8">
    <name type="scientific">Ogataea polymorpha</name>
    <dbReference type="NCBI Taxonomy" id="460523"/>
    <lineage>
        <taxon>Eukaryota</taxon>
        <taxon>Fungi</taxon>
        <taxon>Dikarya</taxon>
        <taxon>Ascomycota</taxon>
        <taxon>Saccharomycotina</taxon>
        <taxon>Pichiomycetes</taxon>
        <taxon>Pichiales</taxon>
        <taxon>Pichiaceae</taxon>
        <taxon>Ogataea</taxon>
    </lineage>
</organism>
<dbReference type="EMBL" id="JAEUBD010001504">
    <property type="protein sequence ID" value="KAH3659789.1"/>
    <property type="molecule type" value="Genomic_DNA"/>
</dbReference>
<feature type="transmembrane region" description="Helical" evidence="5">
    <location>
        <begin position="321"/>
        <end position="342"/>
    </location>
</feature>
<feature type="transmembrane region" description="Helical" evidence="5">
    <location>
        <begin position="148"/>
        <end position="168"/>
    </location>
</feature>
<evidence type="ECO:0000256" key="4">
    <source>
        <dbReference type="ARBA" id="ARBA00023136"/>
    </source>
</evidence>
<evidence type="ECO:0000313" key="8">
    <source>
        <dbReference type="Proteomes" id="UP000788993"/>
    </source>
</evidence>
<keyword evidence="3 5" id="KW-1133">Transmembrane helix</keyword>
<comment type="caution">
    <text evidence="7">The sequence shown here is derived from an EMBL/GenBank/DDBJ whole genome shotgun (WGS) entry which is preliminary data.</text>
</comment>
<evidence type="ECO:0000256" key="5">
    <source>
        <dbReference type="SAM" id="Phobius"/>
    </source>
</evidence>
<keyword evidence="8" id="KW-1185">Reference proteome</keyword>
<dbReference type="AlphaFoldDB" id="A0A9P8NVG8"/>
<dbReference type="InterPro" id="IPR020846">
    <property type="entry name" value="MFS_dom"/>
</dbReference>
<dbReference type="Proteomes" id="UP000788993">
    <property type="component" value="Unassembled WGS sequence"/>
</dbReference>
<evidence type="ECO:0000256" key="3">
    <source>
        <dbReference type="ARBA" id="ARBA00022989"/>
    </source>
</evidence>
<dbReference type="GO" id="GO:0022857">
    <property type="term" value="F:transmembrane transporter activity"/>
    <property type="evidence" value="ECO:0007669"/>
    <property type="project" value="InterPro"/>
</dbReference>
<name>A0A9P8NVG8_9ASCO</name>
<evidence type="ECO:0000256" key="2">
    <source>
        <dbReference type="ARBA" id="ARBA00022692"/>
    </source>
</evidence>
<dbReference type="SUPFAM" id="SSF103473">
    <property type="entry name" value="MFS general substrate transporter"/>
    <property type="match status" value="1"/>
</dbReference>
<dbReference type="InterPro" id="IPR011701">
    <property type="entry name" value="MFS"/>
</dbReference>
<dbReference type="CDD" id="cd17323">
    <property type="entry name" value="MFS_Tpo1_MDR_like"/>
    <property type="match status" value="1"/>
</dbReference>
<feature type="transmembrane region" description="Helical" evidence="5">
    <location>
        <begin position="388"/>
        <end position="408"/>
    </location>
</feature>
<feature type="transmembrane region" description="Helical" evidence="5">
    <location>
        <begin position="363"/>
        <end position="382"/>
    </location>
</feature>
<keyword evidence="4 5" id="KW-0472">Membrane</keyword>
<dbReference type="PANTHER" id="PTHR23502">
    <property type="entry name" value="MAJOR FACILITATOR SUPERFAMILY"/>
    <property type="match status" value="1"/>
</dbReference>
<sequence>MSKNSSEVVLETLSTDKSYFDENLQLDRAKMLQFQPKSLQRPINWSTKKKLVHTVLYGLTTFSAQFNSTTMSFEYCVDDIRKEFGVSREVVLLLTSLYILGIAFGPMVFAPLSEIYGRKVGIFAPFLMSAMLTFATGISYSLGAMMVTRFLGGFFAGAPIVASGGVLGDIWSPAQRGAAFAFYACFVINGAALGPTIGSLLSMRTNWRNPQWFIGGLSICIIAVCCTFLHETYEPALLAREAKKERLKSGSWDIHSKRDTWDLNIRELVKIHMVRPFAILATPIVFLMSLFASYVYGLFYLILTNVSEAFYLAKGWKGTPGTLPCISLLLGVLFGCVGNMLWANRYASLVERNNGDPLPEQRLPVMMILGWLMPAGIFIFGWTCSPNVPWPVPCLGIMMMGCGFITIFQGSLNYLIDSYTCYSASAIAAATFLRSVFAASFPLFAKQLFVNLNVHWGASLIGFIALGMIPIPYLFFVFGKRIREKNVFKPGLE</sequence>
<accession>A0A9P8NVG8</accession>
<dbReference type="PROSITE" id="PS50850">
    <property type="entry name" value="MFS"/>
    <property type="match status" value="1"/>
</dbReference>
<reference evidence="7" key="2">
    <citation type="submission" date="2021-01" db="EMBL/GenBank/DDBJ databases">
        <authorList>
            <person name="Schikora-Tamarit M.A."/>
        </authorList>
    </citation>
    <scope>NUCLEOTIDE SEQUENCE</scope>
    <source>
        <strain evidence="7">NCAIM Y.01608</strain>
    </source>
</reference>
<feature type="domain" description="Major facilitator superfamily (MFS) profile" evidence="6">
    <location>
        <begin position="53"/>
        <end position="485"/>
    </location>
</feature>
<feature type="transmembrane region" description="Helical" evidence="5">
    <location>
        <begin position="420"/>
        <end position="444"/>
    </location>
</feature>
<dbReference type="PANTHER" id="PTHR23502:SF190">
    <property type="entry name" value="YALI0F08063P"/>
    <property type="match status" value="1"/>
</dbReference>
<dbReference type="FunFam" id="1.20.1250.20:FF:000011">
    <property type="entry name" value="MFS multidrug transporter, putative"/>
    <property type="match status" value="1"/>
</dbReference>
<evidence type="ECO:0000313" key="7">
    <source>
        <dbReference type="EMBL" id="KAH3659789.1"/>
    </source>
</evidence>
<dbReference type="GO" id="GO:0005886">
    <property type="term" value="C:plasma membrane"/>
    <property type="evidence" value="ECO:0007669"/>
    <property type="project" value="TreeGrafter"/>
</dbReference>
<proteinExistence type="predicted"/>
<dbReference type="Pfam" id="PF07690">
    <property type="entry name" value="MFS_1"/>
    <property type="match status" value="1"/>
</dbReference>
<evidence type="ECO:0000259" key="6">
    <source>
        <dbReference type="PROSITE" id="PS50850"/>
    </source>
</evidence>